<sequence length="87" mass="9522">MTTDTPLTRYSATNGALASGFVTAELHHLMGHDPEISRTPLSATGREPISTWSIVSSWTGPRTVFRNEPGADPHRVGLNTWTVNPHR</sequence>
<gene>
    <name evidence="2" type="ORF">EH240_03720</name>
</gene>
<protein>
    <submittedName>
        <fullName evidence="2">Uncharacterized protein</fullName>
    </submittedName>
</protein>
<dbReference type="OrthoDB" id="8101434at2"/>
<dbReference type="EMBL" id="RQXT01000003">
    <property type="protein sequence ID" value="RRI06391.1"/>
    <property type="molecule type" value="Genomic_DNA"/>
</dbReference>
<reference evidence="2 3" key="1">
    <citation type="submission" date="2018-11" db="EMBL/GenBank/DDBJ databases">
        <title>the genome of Mesorhizobium tamadayense DSM 28320.</title>
        <authorList>
            <person name="Gao J."/>
        </authorList>
    </citation>
    <scope>NUCLEOTIDE SEQUENCE [LARGE SCALE GENOMIC DNA]</scope>
    <source>
        <strain evidence="2 3">DSM 28320</strain>
    </source>
</reference>
<dbReference type="Proteomes" id="UP000273786">
    <property type="component" value="Unassembled WGS sequence"/>
</dbReference>
<dbReference type="AlphaFoldDB" id="A0A3P3G687"/>
<accession>A0A3P3G687</accession>
<name>A0A3P3G687_9HYPH</name>
<proteinExistence type="predicted"/>
<evidence type="ECO:0000313" key="2">
    <source>
        <dbReference type="EMBL" id="RRI06391.1"/>
    </source>
</evidence>
<evidence type="ECO:0000256" key="1">
    <source>
        <dbReference type="SAM" id="MobiDB-lite"/>
    </source>
</evidence>
<keyword evidence="3" id="KW-1185">Reference proteome</keyword>
<comment type="caution">
    <text evidence="2">The sequence shown here is derived from an EMBL/GenBank/DDBJ whole genome shotgun (WGS) entry which is preliminary data.</text>
</comment>
<evidence type="ECO:0000313" key="3">
    <source>
        <dbReference type="Proteomes" id="UP000273786"/>
    </source>
</evidence>
<feature type="region of interest" description="Disordered" evidence="1">
    <location>
        <begin position="65"/>
        <end position="87"/>
    </location>
</feature>
<organism evidence="2 3">
    <name type="scientific">Mesorhizobium tamadayense</name>
    <dbReference type="NCBI Taxonomy" id="425306"/>
    <lineage>
        <taxon>Bacteria</taxon>
        <taxon>Pseudomonadati</taxon>
        <taxon>Pseudomonadota</taxon>
        <taxon>Alphaproteobacteria</taxon>
        <taxon>Hyphomicrobiales</taxon>
        <taxon>Phyllobacteriaceae</taxon>
        <taxon>Mesorhizobium</taxon>
    </lineage>
</organism>